<protein>
    <recommendedName>
        <fullName evidence="3">DUF4351 domain-containing protein</fullName>
    </recommendedName>
</protein>
<dbReference type="EMBL" id="NIDE01000002">
    <property type="protein sequence ID" value="OWK45078.1"/>
    <property type="molecule type" value="Genomic_DNA"/>
</dbReference>
<dbReference type="AlphaFoldDB" id="A0A225E2R3"/>
<comment type="caution">
    <text evidence="1">The sequence shown here is derived from an EMBL/GenBank/DDBJ whole genome shotgun (WGS) entry which is preliminary data.</text>
</comment>
<dbReference type="OrthoDB" id="263971at2"/>
<gene>
    <name evidence="1" type="ORF">FRUB_01409</name>
</gene>
<sequence length="296" mass="32554">MQKPYDATSKELLESDPAGWVAYLTGSAPPGPVRVVDADVSTVTAEADKVIRVDGPDPWVLHLEFQTHAEDWFPPRLLRYNALLHYRHKLSVSTVVFLLRPAANMTSATGSWVVRPPVGPEWEYKYRVIRVWERPPADFLTGALALLPLAPIAATDEASLPEIVDRIGHRLRAEADHPLGAKLWTSTGVLMGLRYENDLIESLLGGTLQMEESTFYRAILARGEATGEAKGEARGEAKGRLAEARAIILRLGQQRLGSAPTIVVATLTAITDLTRLEELSDRLLLVSSWDELLGHA</sequence>
<reference evidence="2" key="1">
    <citation type="submission" date="2017-06" db="EMBL/GenBank/DDBJ databases">
        <title>Genome analysis of Fimbriiglobus ruber SP5, the first member of the order Planctomycetales with confirmed chitinolytic capability.</title>
        <authorList>
            <person name="Ravin N.V."/>
            <person name="Rakitin A.L."/>
            <person name="Ivanova A.A."/>
            <person name="Beletsky A.V."/>
            <person name="Kulichevskaya I.S."/>
            <person name="Mardanov A.V."/>
            <person name="Dedysh S.N."/>
        </authorList>
    </citation>
    <scope>NUCLEOTIDE SEQUENCE [LARGE SCALE GENOMIC DNA]</scope>
    <source>
        <strain evidence="2">SP5</strain>
    </source>
</reference>
<evidence type="ECO:0008006" key="3">
    <source>
        <dbReference type="Google" id="ProtNLM"/>
    </source>
</evidence>
<name>A0A225E2R3_9BACT</name>
<proteinExistence type="predicted"/>
<dbReference type="RefSeq" id="WP_088252854.1">
    <property type="nucleotide sequence ID" value="NZ_NIDE01000002.1"/>
</dbReference>
<dbReference type="PANTHER" id="PTHR34613:SF1">
    <property type="entry name" value="SLL6017 PROTEIN"/>
    <property type="match status" value="1"/>
</dbReference>
<dbReference type="Proteomes" id="UP000214646">
    <property type="component" value="Unassembled WGS sequence"/>
</dbReference>
<evidence type="ECO:0000313" key="1">
    <source>
        <dbReference type="EMBL" id="OWK45078.1"/>
    </source>
</evidence>
<accession>A0A225E2R3</accession>
<evidence type="ECO:0000313" key="2">
    <source>
        <dbReference type="Proteomes" id="UP000214646"/>
    </source>
</evidence>
<dbReference type="PANTHER" id="PTHR34613">
    <property type="entry name" value="SLL0800 PROTEIN"/>
    <property type="match status" value="1"/>
</dbReference>
<keyword evidence="2" id="KW-1185">Reference proteome</keyword>
<organism evidence="1 2">
    <name type="scientific">Fimbriiglobus ruber</name>
    <dbReference type="NCBI Taxonomy" id="1908690"/>
    <lineage>
        <taxon>Bacteria</taxon>
        <taxon>Pseudomonadati</taxon>
        <taxon>Planctomycetota</taxon>
        <taxon>Planctomycetia</taxon>
        <taxon>Gemmatales</taxon>
        <taxon>Gemmataceae</taxon>
        <taxon>Fimbriiglobus</taxon>
    </lineage>
</organism>